<feature type="domain" description="Arabinosidase BT-3657-like N-terminal" evidence="2">
    <location>
        <begin position="54"/>
        <end position="157"/>
    </location>
</feature>
<accession>A0ABV7FBY0</accession>
<keyword evidence="1" id="KW-0472">Membrane</keyword>
<proteinExistence type="predicted"/>
<dbReference type="Pfam" id="PF22847">
    <property type="entry name" value="BT_3657-like_N"/>
    <property type="match status" value="1"/>
</dbReference>
<dbReference type="RefSeq" id="WP_378117053.1">
    <property type="nucleotide sequence ID" value="NZ_JBHRTF010000003.1"/>
</dbReference>
<reference evidence="4" key="1">
    <citation type="journal article" date="2019" name="Int. J. Syst. Evol. Microbiol.">
        <title>The Global Catalogue of Microorganisms (GCM) 10K type strain sequencing project: providing services to taxonomists for standard genome sequencing and annotation.</title>
        <authorList>
            <consortium name="The Broad Institute Genomics Platform"/>
            <consortium name="The Broad Institute Genome Sequencing Center for Infectious Disease"/>
            <person name="Wu L."/>
            <person name="Ma J."/>
        </authorList>
    </citation>
    <scope>NUCLEOTIDE SEQUENCE [LARGE SCALE GENOMIC DNA]</scope>
    <source>
        <strain evidence="4">KCTC 52237</strain>
    </source>
</reference>
<dbReference type="EMBL" id="JBHRTF010000003">
    <property type="protein sequence ID" value="MFC3115081.1"/>
    <property type="molecule type" value="Genomic_DNA"/>
</dbReference>
<evidence type="ECO:0000313" key="4">
    <source>
        <dbReference type="Proteomes" id="UP001595555"/>
    </source>
</evidence>
<organism evidence="3 4">
    <name type="scientific">Cellvibrio fontiphilus</name>
    <dbReference type="NCBI Taxonomy" id="1815559"/>
    <lineage>
        <taxon>Bacteria</taxon>
        <taxon>Pseudomonadati</taxon>
        <taxon>Pseudomonadota</taxon>
        <taxon>Gammaproteobacteria</taxon>
        <taxon>Cellvibrionales</taxon>
        <taxon>Cellvibrionaceae</taxon>
        <taxon>Cellvibrio</taxon>
    </lineage>
</organism>
<gene>
    <name evidence="3" type="ORF">ACFODX_05870</name>
</gene>
<name>A0ABV7FBY0_9GAMM</name>
<evidence type="ECO:0000259" key="2">
    <source>
        <dbReference type="Pfam" id="PF22847"/>
    </source>
</evidence>
<dbReference type="InterPro" id="IPR055133">
    <property type="entry name" value="BT_3657-like_N"/>
</dbReference>
<protein>
    <submittedName>
        <fullName evidence="3">Glycoside hydrolase family 43 protein</fullName>
    </submittedName>
</protein>
<feature type="transmembrane region" description="Helical" evidence="1">
    <location>
        <begin position="40"/>
        <end position="59"/>
    </location>
</feature>
<keyword evidence="3" id="KW-0378">Hydrolase</keyword>
<dbReference type="CDD" id="cd08983">
    <property type="entry name" value="GH43_Bt3655-like"/>
    <property type="match status" value="1"/>
</dbReference>
<dbReference type="Gene3D" id="2.115.10.20">
    <property type="entry name" value="Glycosyl hydrolase domain, family 43"/>
    <property type="match status" value="1"/>
</dbReference>
<evidence type="ECO:0000256" key="1">
    <source>
        <dbReference type="SAM" id="Phobius"/>
    </source>
</evidence>
<evidence type="ECO:0000313" key="3">
    <source>
        <dbReference type="EMBL" id="MFC3115081.1"/>
    </source>
</evidence>
<dbReference type="Proteomes" id="UP001595555">
    <property type="component" value="Unassembled WGS sequence"/>
</dbReference>
<dbReference type="PANTHER" id="PTHR43301">
    <property type="entry name" value="ARABINAN ENDO-1,5-ALPHA-L-ARABINOSIDASE"/>
    <property type="match status" value="1"/>
</dbReference>
<keyword evidence="4" id="KW-1185">Reference proteome</keyword>
<dbReference type="InterPro" id="IPR023296">
    <property type="entry name" value="Glyco_hydro_beta-prop_sf"/>
</dbReference>
<keyword evidence="1" id="KW-0812">Transmembrane</keyword>
<keyword evidence="1" id="KW-1133">Transmembrane helix</keyword>
<sequence length="366" mass="41675">MGVAHPSCRRRFAGLIAGVFYWAFIRLIKMRICFHRRTGLCFLILVALLTALLSCAQFADNGRANHRDRTGYLFTYFVKNGEDGLHLAASLDGFQWQKIPRSENHWRPAIGNSKLMRDPSVVQGPDGTYHMVWTSGWNENNIGYASTKDFINWSPQKEIPVMAHEPQVRNSWAPELVYDNINQQFMIFWSSTIPGKFPETENASEDKYNHRLYSTTTKDFITFTPTELFYDPGFSVIDATFLRFNGKLHFIVKDETRFPPKKYLQIASAKSMAGPFGQLSQPITEQGLWVEGPTGVQIGDAAFIYYDAYTTHRFGALRSTDLVNWEDVSAQMHFPDEGTALRMRHGTVIPVPLALLEALGFDSEKH</sequence>
<feature type="transmembrane region" description="Helical" evidence="1">
    <location>
        <begin position="12"/>
        <end position="28"/>
    </location>
</feature>
<dbReference type="SUPFAM" id="SSF75005">
    <property type="entry name" value="Arabinanase/levansucrase/invertase"/>
    <property type="match status" value="1"/>
</dbReference>
<dbReference type="InterPro" id="IPR050727">
    <property type="entry name" value="GH43_arabinanases"/>
</dbReference>
<dbReference type="PANTHER" id="PTHR43301:SF3">
    <property type="entry name" value="ARABINAN ENDO-1,5-ALPHA-L-ARABINOSIDASE A-RELATED"/>
    <property type="match status" value="1"/>
</dbReference>
<dbReference type="GO" id="GO:0016787">
    <property type="term" value="F:hydrolase activity"/>
    <property type="evidence" value="ECO:0007669"/>
    <property type="project" value="UniProtKB-KW"/>
</dbReference>
<comment type="caution">
    <text evidence="3">The sequence shown here is derived from an EMBL/GenBank/DDBJ whole genome shotgun (WGS) entry which is preliminary data.</text>
</comment>